<feature type="compositionally biased region" description="Basic and acidic residues" evidence="1">
    <location>
        <begin position="82"/>
        <end position="108"/>
    </location>
</feature>
<name>A0A5J4ZZY4_9ASTE</name>
<dbReference type="Proteomes" id="UP000325577">
    <property type="component" value="Linkage Group LG4"/>
</dbReference>
<proteinExistence type="predicted"/>
<dbReference type="EMBL" id="CM018047">
    <property type="protein sequence ID" value="KAA8522661.1"/>
    <property type="molecule type" value="Genomic_DNA"/>
</dbReference>
<dbReference type="AlphaFoldDB" id="A0A5J4ZZY4"/>
<evidence type="ECO:0000313" key="3">
    <source>
        <dbReference type="Proteomes" id="UP000325577"/>
    </source>
</evidence>
<keyword evidence="3" id="KW-1185">Reference proteome</keyword>
<evidence type="ECO:0000256" key="1">
    <source>
        <dbReference type="SAM" id="MobiDB-lite"/>
    </source>
</evidence>
<sequence>MADTFARCSSLKLMNEARGPGDVVCSTVINGKKRMVEGRNEKSRALIVSVPCGPVLNGMLRVVTNAQVSVQPNREVRVYEMQEGCRGKEDDSERRAGVKNGHKQEAREAGVVGGFSRNTRGM</sequence>
<evidence type="ECO:0000313" key="2">
    <source>
        <dbReference type="EMBL" id="KAA8522661.1"/>
    </source>
</evidence>
<organism evidence="2 3">
    <name type="scientific">Nyssa sinensis</name>
    <dbReference type="NCBI Taxonomy" id="561372"/>
    <lineage>
        <taxon>Eukaryota</taxon>
        <taxon>Viridiplantae</taxon>
        <taxon>Streptophyta</taxon>
        <taxon>Embryophyta</taxon>
        <taxon>Tracheophyta</taxon>
        <taxon>Spermatophyta</taxon>
        <taxon>Magnoliopsida</taxon>
        <taxon>eudicotyledons</taxon>
        <taxon>Gunneridae</taxon>
        <taxon>Pentapetalae</taxon>
        <taxon>asterids</taxon>
        <taxon>Cornales</taxon>
        <taxon>Nyssaceae</taxon>
        <taxon>Nyssa</taxon>
    </lineage>
</organism>
<protein>
    <submittedName>
        <fullName evidence="2">Uncharacterized protein</fullName>
    </submittedName>
</protein>
<accession>A0A5J4ZZY4</accession>
<reference evidence="2 3" key="1">
    <citation type="submission" date="2019-09" db="EMBL/GenBank/DDBJ databases">
        <title>A chromosome-level genome assembly of the Chinese tupelo Nyssa sinensis.</title>
        <authorList>
            <person name="Yang X."/>
            <person name="Kang M."/>
            <person name="Yang Y."/>
            <person name="Xiong H."/>
            <person name="Wang M."/>
            <person name="Zhang Z."/>
            <person name="Wang Z."/>
            <person name="Wu H."/>
            <person name="Ma T."/>
            <person name="Liu J."/>
            <person name="Xi Z."/>
        </authorList>
    </citation>
    <scope>NUCLEOTIDE SEQUENCE [LARGE SCALE GENOMIC DNA]</scope>
    <source>
        <strain evidence="2">J267</strain>
        <tissue evidence="2">Leaf</tissue>
    </source>
</reference>
<gene>
    <name evidence="2" type="ORF">F0562_009177</name>
</gene>
<feature type="region of interest" description="Disordered" evidence="1">
    <location>
        <begin position="82"/>
        <end position="122"/>
    </location>
</feature>